<protein>
    <submittedName>
        <fullName evidence="1">Uncharacterized protein</fullName>
    </submittedName>
</protein>
<dbReference type="EMBL" id="OX596092">
    <property type="protein sequence ID" value="CAI9712628.1"/>
    <property type="molecule type" value="Genomic_DNA"/>
</dbReference>
<proteinExistence type="predicted"/>
<reference evidence="1" key="1">
    <citation type="submission" date="2023-05" db="EMBL/GenBank/DDBJ databases">
        <authorList>
            <consortium name="ELIXIR-Norway"/>
        </authorList>
    </citation>
    <scope>NUCLEOTIDE SEQUENCE</scope>
</reference>
<accession>A0ACB0FHQ6</accession>
<organism evidence="1 2">
    <name type="scientific">Rangifer tarandus platyrhynchus</name>
    <name type="common">Svalbard reindeer</name>
    <dbReference type="NCBI Taxonomy" id="3082113"/>
    <lineage>
        <taxon>Eukaryota</taxon>
        <taxon>Metazoa</taxon>
        <taxon>Chordata</taxon>
        <taxon>Craniata</taxon>
        <taxon>Vertebrata</taxon>
        <taxon>Euteleostomi</taxon>
        <taxon>Mammalia</taxon>
        <taxon>Eutheria</taxon>
        <taxon>Laurasiatheria</taxon>
        <taxon>Artiodactyla</taxon>
        <taxon>Ruminantia</taxon>
        <taxon>Pecora</taxon>
        <taxon>Cervidae</taxon>
        <taxon>Odocoileinae</taxon>
        <taxon>Rangifer</taxon>
    </lineage>
</organism>
<evidence type="ECO:0000313" key="1">
    <source>
        <dbReference type="EMBL" id="CAI9712628.1"/>
    </source>
</evidence>
<sequence>MTSGKAAVPTCSSPTQQRKKECPSLLFAKHEQDDVSPVRQRYAVVDLLDTSEERTAASGDPGMWSFDDMEGWTPGTCDHDKTFRAGQGLITLLGMAGSASGKHRLNVFHPLRLSKGPVVALSSCPVSEGLKFPFRTGLSELSHSYHTRELQVSAEGSLNGGALPQLLLEKELAAGGICSGLTPCSQGASCCCFFSWD</sequence>
<dbReference type="Proteomes" id="UP001162501">
    <property type="component" value="Chromosome 8"/>
</dbReference>
<name>A0ACB0FHQ6_RANTA</name>
<gene>
    <name evidence="1" type="ORF">MRATA1EN3_LOCUS23841</name>
</gene>
<evidence type="ECO:0000313" key="2">
    <source>
        <dbReference type="Proteomes" id="UP001162501"/>
    </source>
</evidence>